<keyword evidence="3" id="KW-1185">Reference proteome</keyword>
<name>A0A0D2DNF3_9EURO</name>
<organism evidence="2 3">
    <name type="scientific">Exophiala oligosperma</name>
    <dbReference type="NCBI Taxonomy" id="215243"/>
    <lineage>
        <taxon>Eukaryota</taxon>
        <taxon>Fungi</taxon>
        <taxon>Dikarya</taxon>
        <taxon>Ascomycota</taxon>
        <taxon>Pezizomycotina</taxon>
        <taxon>Eurotiomycetes</taxon>
        <taxon>Chaetothyriomycetidae</taxon>
        <taxon>Chaetothyriales</taxon>
        <taxon>Herpotrichiellaceae</taxon>
        <taxon>Exophiala</taxon>
    </lineage>
</organism>
<feature type="compositionally biased region" description="Basic and acidic residues" evidence="1">
    <location>
        <begin position="53"/>
        <end position="94"/>
    </location>
</feature>
<dbReference type="VEuPathDB" id="FungiDB:PV06_05020"/>
<evidence type="ECO:0000313" key="3">
    <source>
        <dbReference type="Proteomes" id="UP000053342"/>
    </source>
</evidence>
<accession>A0A0D2DNF3</accession>
<proteinExistence type="predicted"/>
<dbReference type="RefSeq" id="XP_016264191.1">
    <property type="nucleotide sequence ID" value="XM_016405985.1"/>
</dbReference>
<feature type="region of interest" description="Disordered" evidence="1">
    <location>
        <begin position="19"/>
        <end position="183"/>
    </location>
</feature>
<feature type="compositionally biased region" description="Basic and acidic residues" evidence="1">
    <location>
        <begin position="114"/>
        <end position="127"/>
    </location>
</feature>
<dbReference type="Proteomes" id="UP000053342">
    <property type="component" value="Unassembled WGS sequence"/>
</dbReference>
<gene>
    <name evidence="2" type="ORF">PV06_05020</name>
</gene>
<sequence>MAYRSQFLVQRMMPRLSNLRIGTGTGTPLRTFVSSGPRTIGTSQSGPSNDAYKNNEDGTKPIPEHPRNDDSLATHVESKIGEKATSRPDSDGGRSHATGPSAVPDPVQRAAPEGLEKALPESVHPTETDGSQSKSTASMSGGGKSHATGNSVVPESVQKVAPEKLEKALPEAVHPTKGSEIDP</sequence>
<dbReference type="OrthoDB" id="2559882at2759"/>
<evidence type="ECO:0000256" key="1">
    <source>
        <dbReference type="SAM" id="MobiDB-lite"/>
    </source>
</evidence>
<evidence type="ECO:0000313" key="2">
    <source>
        <dbReference type="EMBL" id="KIW43975.1"/>
    </source>
</evidence>
<dbReference type="GeneID" id="27357094"/>
<reference evidence="2 3" key="1">
    <citation type="submission" date="2015-01" db="EMBL/GenBank/DDBJ databases">
        <title>The Genome Sequence of Exophiala oligosperma CBS72588.</title>
        <authorList>
            <consortium name="The Broad Institute Genomics Platform"/>
            <person name="Cuomo C."/>
            <person name="de Hoog S."/>
            <person name="Gorbushina A."/>
            <person name="Stielow B."/>
            <person name="Teixiera M."/>
            <person name="Abouelleil A."/>
            <person name="Chapman S.B."/>
            <person name="Priest M."/>
            <person name="Young S.K."/>
            <person name="Wortman J."/>
            <person name="Nusbaum C."/>
            <person name="Birren B."/>
        </authorList>
    </citation>
    <scope>NUCLEOTIDE SEQUENCE [LARGE SCALE GENOMIC DNA]</scope>
    <source>
        <strain evidence="2 3">CBS 72588</strain>
    </source>
</reference>
<feature type="compositionally biased region" description="Polar residues" evidence="1">
    <location>
        <begin position="26"/>
        <end position="52"/>
    </location>
</feature>
<protein>
    <submittedName>
        <fullName evidence="2">Uncharacterized protein</fullName>
    </submittedName>
</protein>
<dbReference type="EMBL" id="KN847335">
    <property type="protein sequence ID" value="KIW43975.1"/>
    <property type="molecule type" value="Genomic_DNA"/>
</dbReference>
<dbReference type="HOGENOM" id="CLU_1602741_0_0_1"/>
<feature type="compositionally biased region" description="Polar residues" evidence="1">
    <location>
        <begin position="128"/>
        <end position="139"/>
    </location>
</feature>
<dbReference type="AlphaFoldDB" id="A0A0D2DNF3"/>